<gene>
    <name evidence="1" type="ORF">JI751_16510</name>
</gene>
<dbReference type="EMBL" id="JAERSG010000005">
    <property type="protein sequence ID" value="MBL0749224.1"/>
    <property type="molecule type" value="Genomic_DNA"/>
</dbReference>
<organism evidence="1 2">
    <name type="scientific">Nocardioides baculatus</name>
    <dbReference type="NCBI Taxonomy" id="2801337"/>
    <lineage>
        <taxon>Bacteria</taxon>
        <taxon>Bacillati</taxon>
        <taxon>Actinomycetota</taxon>
        <taxon>Actinomycetes</taxon>
        <taxon>Propionibacteriales</taxon>
        <taxon>Nocardioidaceae</taxon>
        <taxon>Nocardioides</taxon>
    </lineage>
</organism>
<evidence type="ECO:0000313" key="2">
    <source>
        <dbReference type="Proteomes" id="UP000636918"/>
    </source>
</evidence>
<evidence type="ECO:0000313" key="1">
    <source>
        <dbReference type="EMBL" id="MBL0749224.1"/>
    </source>
</evidence>
<comment type="caution">
    <text evidence="1">The sequence shown here is derived from an EMBL/GenBank/DDBJ whole genome shotgun (WGS) entry which is preliminary data.</text>
</comment>
<proteinExistence type="predicted"/>
<dbReference type="RefSeq" id="WP_201939684.1">
    <property type="nucleotide sequence ID" value="NZ_JAERSG010000005.1"/>
</dbReference>
<accession>A0ABS1LC39</accession>
<name>A0ABS1LC39_9ACTN</name>
<reference evidence="1 2" key="1">
    <citation type="submission" date="2021-01" db="EMBL/GenBank/DDBJ databases">
        <title>Genome seq and assembly of Nocardiodes sp. G10.</title>
        <authorList>
            <person name="Chhetri G."/>
        </authorList>
    </citation>
    <scope>NUCLEOTIDE SEQUENCE [LARGE SCALE GENOMIC DNA]</scope>
    <source>
        <strain evidence="1 2">G10</strain>
    </source>
</reference>
<dbReference type="Proteomes" id="UP000636918">
    <property type="component" value="Unassembled WGS sequence"/>
</dbReference>
<sequence>MDGCGTTALLSATPTSTAIDAAVERLGTVRLGWGQVFGRPCTTATRVGRLLEVRGWHGVLTLCPQCPETDRLAG</sequence>
<keyword evidence="2" id="KW-1185">Reference proteome</keyword>
<protein>
    <submittedName>
        <fullName evidence="1">Uncharacterized protein</fullName>
    </submittedName>
</protein>